<proteinExistence type="predicted"/>
<comment type="pathway">
    <text evidence="1">Cofactor biosynthesis; pyrroloquinoline quinone biosynthesis.</text>
</comment>
<evidence type="ECO:0000256" key="1">
    <source>
        <dbReference type="ARBA" id="ARBA00004886"/>
    </source>
</evidence>
<evidence type="ECO:0000256" key="3">
    <source>
        <dbReference type="ARBA" id="ARBA00022905"/>
    </source>
</evidence>
<dbReference type="InterPro" id="IPR041881">
    <property type="entry name" value="PqqD_sf"/>
</dbReference>
<protein>
    <submittedName>
        <fullName evidence="4">Pyrroloquinoline quinone biosynthesis peptide chaperone PqqD</fullName>
    </submittedName>
</protein>
<accession>A0ABV3M0T1</accession>
<evidence type="ECO:0000313" key="4">
    <source>
        <dbReference type="EMBL" id="MEW2365315.1"/>
    </source>
</evidence>
<comment type="subunit">
    <text evidence="2">Monomer. Interacts with PqqE.</text>
</comment>
<dbReference type="NCBIfam" id="TIGR03859">
    <property type="entry name" value="PQQ_PqqD"/>
    <property type="match status" value="1"/>
</dbReference>
<keyword evidence="5" id="KW-1185">Reference proteome</keyword>
<dbReference type="Gene3D" id="1.10.10.1150">
    <property type="entry name" value="Coenzyme PQQ synthesis protein D (PqqD)"/>
    <property type="match status" value="1"/>
</dbReference>
<comment type="caution">
    <text evidence="4">The sequence shown here is derived from an EMBL/GenBank/DDBJ whole genome shotgun (WGS) entry which is preliminary data.</text>
</comment>
<keyword evidence="3" id="KW-0884">PQQ biosynthesis</keyword>
<reference evidence="4 5" key="1">
    <citation type="submission" date="2024-06" db="EMBL/GenBank/DDBJ databases">
        <title>The Natural Products Discovery Center: Release of the First 8490 Sequenced Strains for Exploring Actinobacteria Biosynthetic Diversity.</title>
        <authorList>
            <person name="Kalkreuter E."/>
            <person name="Kautsar S.A."/>
            <person name="Yang D."/>
            <person name="Bader C.D."/>
            <person name="Teijaro C.N."/>
            <person name="Fluegel L."/>
            <person name="Davis C.M."/>
            <person name="Simpson J.R."/>
            <person name="Lauterbach L."/>
            <person name="Steele A.D."/>
            <person name="Gui C."/>
            <person name="Meng S."/>
            <person name="Li G."/>
            <person name="Viehrig K."/>
            <person name="Ye F."/>
            <person name="Su P."/>
            <person name="Kiefer A.F."/>
            <person name="Nichols A."/>
            <person name="Cepeda A.J."/>
            <person name="Yan W."/>
            <person name="Fan B."/>
            <person name="Jiang Y."/>
            <person name="Adhikari A."/>
            <person name="Zheng C.-J."/>
            <person name="Schuster L."/>
            <person name="Cowan T.M."/>
            <person name="Smanski M.J."/>
            <person name="Chevrette M.G."/>
            <person name="De Carvalho L.P.S."/>
            <person name="Shen B."/>
        </authorList>
    </citation>
    <scope>NUCLEOTIDE SEQUENCE [LARGE SCALE GENOMIC DNA]</scope>
    <source>
        <strain evidence="4 5">NPDC047833</strain>
    </source>
</reference>
<dbReference type="Pfam" id="PF05402">
    <property type="entry name" value="PqqD"/>
    <property type="match status" value="1"/>
</dbReference>
<dbReference type="RefSeq" id="WP_359772535.1">
    <property type="nucleotide sequence ID" value="NZ_JBEYRR010000001.1"/>
</dbReference>
<organism evidence="4 5">
    <name type="scientific">Streptomyces huasconensis</name>
    <dbReference type="NCBI Taxonomy" id="1854574"/>
    <lineage>
        <taxon>Bacteria</taxon>
        <taxon>Bacillati</taxon>
        <taxon>Actinomycetota</taxon>
        <taxon>Actinomycetes</taxon>
        <taxon>Kitasatosporales</taxon>
        <taxon>Streptomycetaceae</taxon>
        <taxon>Streptomyces</taxon>
    </lineage>
</organism>
<name>A0ABV3M0T1_9ACTN</name>
<dbReference type="Proteomes" id="UP001553843">
    <property type="component" value="Unassembled WGS sequence"/>
</dbReference>
<evidence type="ECO:0000256" key="2">
    <source>
        <dbReference type="ARBA" id="ARBA00011741"/>
    </source>
</evidence>
<dbReference type="InterPro" id="IPR008792">
    <property type="entry name" value="PQQD"/>
</dbReference>
<gene>
    <name evidence="4" type="primary">pqqD</name>
    <name evidence="4" type="ORF">AB0887_25605</name>
</gene>
<sequence length="96" mass="10646">MSVPEAVRDGVRRAWRPALVRSVLLRHDRVRGVDLLVLPERVVVLRGAAGGIVALCDGERDVDDIVAELARRHPDAPVAEEVPPFLARLRAEGWLR</sequence>
<dbReference type="InterPro" id="IPR022479">
    <property type="entry name" value="PqqD_bac"/>
</dbReference>
<evidence type="ECO:0000313" key="5">
    <source>
        <dbReference type="Proteomes" id="UP001553843"/>
    </source>
</evidence>
<dbReference type="EMBL" id="JBEYRS010000011">
    <property type="protein sequence ID" value="MEW2365315.1"/>
    <property type="molecule type" value="Genomic_DNA"/>
</dbReference>